<dbReference type="AlphaFoldDB" id="A0AAI8YDM3"/>
<protein>
    <submittedName>
        <fullName evidence="2">Uu.00g038240.m01.CDS01</fullName>
    </submittedName>
</protein>
<sequence>MAPNRKRPTPSGEAGFDSDEDLLSSYKPPTTSAALEGGMQKIEKHKSQRNNYRKDIHKDHNARLADLKQRIETHYEVQLQEIEAHNTQLTNRLAAALEKRAACEAAITKHVETLREDCAHLALLLTAVHEGRAEKAQAARVESPAVKAVVAAANGARDGAATTGPRGGGVRD</sequence>
<organism evidence="2 3">
    <name type="scientific">Anthostomella pinea</name>
    <dbReference type="NCBI Taxonomy" id="933095"/>
    <lineage>
        <taxon>Eukaryota</taxon>
        <taxon>Fungi</taxon>
        <taxon>Dikarya</taxon>
        <taxon>Ascomycota</taxon>
        <taxon>Pezizomycotina</taxon>
        <taxon>Sordariomycetes</taxon>
        <taxon>Xylariomycetidae</taxon>
        <taxon>Xylariales</taxon>
        <taxon>Xylariaceae</taxon>
        <taxon>Anthostomella</taxon>
    </lineage>
</organism>
<keyword evidence="3" id="KW-1185">Reference proteome</keyword>
<accession>A0AAI8YDM3</accession>
<proteinExistence type="predicted"/>
<reference evidence="2" key="1">
    <citation type="submission" date="2023-10" db="EMBL/GenBank/DDBJ databases">
        <authorList>
            <person name="Hackl T."/>
        </authorList>
    </citation>
    <scope>NUCLEOTIDE SEQUENCE</scope>
</reference>
<dbReference type="Proteomes" id="UP001295740">
    <property type="component" value="Unassembled WGS sequence"/>
</dbReference>
<evidence type="ECO:0000313" key="3">
    <source>
        <dbReference type="Proteomes" id="UP001295740"/>
    </source>
</evidence>
<feature type="region of interest" description="Disordered" evidence="1">
    <location>
        <begin position="1"/>
        <end position="54"/>
    </location>
</feature>
<dbReference type="EMBL" id="CAUWAG010000003">
    <property type="protein sequence ID" value="CAJ2500971.1"/>
    <property type="molecule type" value="Genomic_DNA"/>
</dbReference>
<gene>
    <name evidence="2" type="ORF">KHLLAP_LOCUS1439</name>
</gene>
<evidence type="ECO:0000313" key="2">
    <source>
        <dbReference type="EMBL" id="CAJ2500971.1"/>
    </source>
</evidence>
<dbReference type="SUPFAM" id="SSF58113">
    <property type="entry name" value="Apolipoprotein A-I"/>
    <property type="match status" value="1"/>
</dbReference>
<evidence type="ECO:0000256" key="1">
    <source>
        <dbReference type="SAM" id="MobiDB-lite"/>
    </source>
</evidence>
<name>A0AAI8YDM3_9PEZI</name>
<comment type="caution">
    <text evidence="2">The sequence shown here is derived from an EMBL/GenBank/DDBJ whole genome shotgun (WGS) entry which is preliminary data.</text>
</comment>